<name>A0A0D8FU08_9ACTN</name>
<dbReference type="EMBL" id="JXUW01000012">
    <property type="protein sequence ID" value="KJE76753.1"/>
    <property type="molecule type" value="Genomic_DNA"/>
</dbReference>
<sequence length="65" mass="7563">MSPCFDNLQRLNHSRSSLHVGNQARRRVVRLVMEVRRSPTTGDIGYELYTVCRDKRSEKENDGRA</sequence>
<evidence type="ECO:0000313" key="1">
    <source>
        <dbReference type="EMBL" id="KJE76753.1"/>
    </source>
</evidence>
<gene>
    <name evidence="1" type="ORF">FEAC_15400</name>
</gene>
<dbReference type="AlphaFoldDB" id="A0A0D8FU08"/>
<comment type="caution">
    <text evidence="1">The sequence shown here is derived from an EMBL/GenBank/DDBJ whole genome shotgun (WGS) entry which is preliminary data.</text>
</comment>
<dbReference type="Proteomes" id="UP000032336">
    <property type="component" value="Unassembled WGS sequence"/>
</dbReference>
<keyword evidence="2" id="KW-1185">Reference proteome</keyword>
<reference evidence="1 2" key="1">
    <citation type="submission" date="2015-01" db="EMBL/GenBank/DDBJ databases">
        <title>Draft genome of the acidophilic iron oxidizer Ferrimicrobium acidiphilum strain T23.</title>
        <authorList>
            <person name="Poehlein A."/>
            <person name="Eisen S."/>
            <person name="Schloemann M."/>
            <person name="Johnson B.D."/>
            <person name="Daniel R."/>
            <person name="Muehling M."/>
        </authorList>
    </citation>
    <scope>NUCLEOTIDE SEQUENCE [LARGE SCALE GENOMIC DNA]</scope>
    <source>
        <strain evidence="1 2">T23</strain>
    </source>
</reference>
<protein>
    <submittedName>
        <fullName evidence="1">Uncharacterized protein</fullName>
    </submittedName>
</protein>
<proteinExistence type="predicted"/>
<accession>A0A0D8FU08</accession>
<organism evidence="1 2">
    <name type="scientific">Ferrimicrobium acidiphilum DSM 19497</name>
    <dbReference type="NCBI Taxonomy" id="1121877"/>
    <lineage>
        <taxon>Bacteria</taxon>
        <taxon>Bacillati</taxon>
        <taxon>Actinomycetota</taxon>
        <taxon>Acidimicrobiia</taxon>
        <taxon>Acidimicrobiales</taxon>
        <taxon>Acidimicrobiaceae</taxon>
        <taxon>Ferrimicrobium</taxon>
    </lineage>
</organism>
<evidence type="ECO:0000313" key="2">
    <source>
        <dbReference type="Proteomes" id="UP000032336"/>
    </source>
</evidence>